<accession>H2ZHL4</accession>
<feature type="compositionally biased region" description="Basic and acidic residues" evidence="1">
    <location>
        <begin position="24"/>
        <end position="36"/>
    </location>
</feature>
<name>H2ZHL4_CIOSA</name>
<feature type="compositionally biased region" description="Polar residues" evidence="1">
    <location>
        <begin position="194"/>
        <end position="204"/>
    </location>
</feature>
<dbReference type="HOGENOM" id="CLU_1255591_0_0_1"/>
<reference evidence="2" key="3">
    <citation type="submission" date="2025-09" db="UniProtKB">
        <authorList>
            <consortium name="Ensembl"/>
        </authorList>
    </citation>
    <scope>IDENTIFICATION</scope>
</reference>
<reference evidence="2" key="2">
    <citation type="submission" date="2025-08" db="UniProtKB">
        <authorList>
            <consortium name="Ensembl"/>
        </authorList>
    </citation>
    <scope>IDENTIFICATION</scope>
</reference>
<feature type="region of interest" description="Disordered" evidence="1">
    <location>
        <begin position="176"/>
        <end position="220"/>
    </location>
</feature>
<evidence type="ECO:0000313" key="2">
    <source>
        <dbReference type="Ensembl" id="ENSCSAVP00000017080.1"/>
    </source>
</evidence>
<dbReference type="AlphaFoldDB" id="H2ZHL4"/>
<organism evidence="2 3">
    <name type="scientific">Ciona savignyi</name>
    <name type="common">Pacific transparent sea squirt</name>
    <dbReference type="NCBI Taxonomy" id="51511"/>
    <lineage>
        <taxon>Eukaryota</taxon>
        <taxon>Metazoa</taxon>
        <taxon>Chordata</taxon>
        <taxon>Tunicata</taxon>
        <taxon>Ascidiacea</taxon>
        <taxon>Phlebobranchia</taxon>
        <taxon>Cionidae</taxon>
        <taxon>Ciona</taxon>
    </lineage>
</organism>
<sequence>MDELLEHIHDNEKDKTMFDALPSPRDENNDEDGKEKVTRRRGVVDDFTTARSGKAALPAPKKQISDVFGMVAAEGGSNKKLGEMSVKLQQMQMTQRSQEHTMRGLVDDLQEIKLMLQSMASGNFSGVGARVAENPLKTVPSAQSKKKDLLHQIVSAVSGKSKETPGQAVVTDAFTLPGTASSPHIRAPEPTSGGVRTTTIQIDPTQGKPLGPGTKDETNV</sequence>
<proteinExistence type="predicted"/>
<evidence type="ECO:0000256" key="1">
    <source>
        <dbReference type="SAM" id="MobiDB-lite"/>
    </source>
</evidence>
<feature type="region of interest" description="Disordered" evidence="1">
    <location>
        <begin position="1"/>
        <end position="42"/>
    </location>
</feature>
<protein>
    <submittedName>
        <fullName evidence="2">Uncharacterized protein</fullName>
    </submittedName>
</protein>
<reference evidence="3" key="1">
    <citation type="submission" date="2003-08" db="EMBL/GenBank/DDBJ databases">
        <authorList>
            <person name="Birren B."/>
            <person name="Nusbaum C."/>
            <person name="Abebe A."/>
            <person name="Abouelleil A."/>
            <person name="Adekoya E."/>
            <person name="Ait-zahra M."/>
            <person name="Allen N."/>
            <person name="Allen T."/>
            <person name="An P."/>
            <person name="Anderson M."/>
            <person name="Anderson S."/>
            <person name="Arachchi H."/>
            <person name="Armbruster J."/>
            <person name="Bachantsang P."/>
            <person name="Baldwin J."/>
            <person name="Barry A."/>
            <person name="Bayul T."/>
            <person name="Blitshsteyn B."/>
            <person name="Bloom T."/>
            <person name="Blye J."/>
            <person name="Boguslavskiy L."/>
            <person name="Borowsky M."/>
            <person name="Boukhgalter B."/>
            <person name="Brunache A."/>
            <person name="Butler J."/>
            <person name="Calixte N."/>
            <person name="Calvo S."/>
            <person name="Camarata J."/>
            <person name="Campo K."/>
            <person name="Chang J."/>
            <person name="Cheshatsang Y."/>
            <person name="Citroen M."/>
            <person name="Collymore A."/>
            <person name="Considine T."/>
            <person name="Cook A."/>
            <person name="Cooke P."/>
            <person name="Corum B."/>
            <person name="Cuomo C."/>
            <person name="David R."/>
            <person name="Dawoe T."/>
            <person name="Degray S."/>
            <person name="Dodge S."/>
            <person name="Dooley K."/>
            <person name="Dorje P."/>
            <person name="Dorjee K."/>
            <person name="Dorris L."/>
            <person name="Duffey N."/>
            <person name="Dupes A."/>
            <person name="Elkins T."/>
            <person name="Engels R."/>
            <person name="Erickson J."/>
            <person name="Farina A."/>
            <person name="Faro S."/>
            <person name="Ferreira P."/>
            <person name="Fischer H."/>
            <person name="Fitzgerald M."/>
            <person name="Foley K."/>
            <person name="Gage D."/>
            <person name="Galagan J."/>
            <person name="Gearin G."/>
            <person name="Gnerre S."/>
            <person name="Gnirke A."/>
            <person name="Goyette A."/>
            <person name="Graham J."/>
            <person name="Grandbois E."/>
            <person name="Gyaltsen K."/>
            <person name="Hafez N."/>
            <person name="Hagopian D."/>
            <person name="Hagos B."/>
            <person name="Hall J."/>
            <person name="Hatcher B."/>
            <person name="Heller A."/>
            <person name="Higgins H."/>
            <person name="Honan T."/>
            <person name="Horn A."/>
            <person name="Houde N."/>
            <person name="Hughes L."/>
            <person name="Hulme W."/>
            <person name="Husby E."/>
            <person name="Iliev I."/>
            <person name="Jaffe D."/>
            <person name="Jones C."/>
            <person name="Kamal M."/>
            <person name="Kamat A."/>
            <person name="Kamvysselis M."/>
            <person name="Karlsson E."/>
            <person name="Kells C."/>
            <person name="Kieu A."/>
            <person name="Kisner P."/>
            <person name="Kodira C."/>
            <person name="Kulbokas E."/>
            <person name="Labutti K."/>
            <person name="Lama D."/>
            <person name="Landers T."/>
            <person name="Leger J."/>
            <person name="Levine S."/>
            <person name="Lewis D."/>
            <person name="Lewis T."/>
            <person name="Lindblad-toh K."/>
            <person name="Liu X."/>
            <person name="Lokyitsang T."/>
            <person name="Lokyitsang Y."/>
            <person name="Lucien O."/>
            <person name="Lui A."/>
            <person name="Ma L.J."/>
            <person name="Mabbitt R."/>
            <person name="Macdonald J."/>
            <person name="Maclean C."/>
            <person name="Major J."/>
            <person name="Manning J."/>
            <person name="Marabella R."/>
            <person name="Maru K."/>
            <person name="Matthews C."/>
            <person name="Mauceli E."/>
            <person name="Mccarthy M."/>
            <person name="Mcdonough S."/>
            <person name="Mcghee T."/>
            <person name="Meldrim J."/>
            <person name="Meneus L."/>
            <person name="Mesirov J."/>
            <person name="Mihalev A."/>
            <person name="Mihova T."/>
            <person name="Mikkelsen T."/>
            <person name="Mlenga V."/>
            <person name="Moru K."/>
            <person name="Mozes J."/>
            <person name="Mulrain L."/>
            <person name="Munson G."/>
            <person name="Naylor J."/>
            <person name="Newes C."/>
            <person name="Nguyen C."/>
            <person name="Nguyen N."/>
            <person name="Nguyen T."/>
            <person name="Nicol R."/>
            <person name="Nielsen C."/>
            <person name="Nizzari M."/>
            <person name="Norbu C."/>
            <person name="Norbu N."/>
            <person name="O'donnell P."/>
            <person name="Okoawo O."/>
            <person name="O'leary S."/>
            <person name="Omotosho B."/>
            <person name="O'neill K."/>
            <person name="Osman S."/>
            <person name="Parker S."/>
            <person name="Perrin D."/>
            <person name="Phunkhang P."/>
            <person name="Piqani B."/>
            <person name="Purcell S."/>
            <person name="Rachupka T."/>
            <person name="Ramasamy U."/>
            <person name="Rameau R."/>
            <person name="Ray V."/>
            <person name="Raymond C."/>
            <person name="Retta R."/>
            <person name="Richardson S."/>
            <person name="Rise C."/>
            <person name="Rodriguez J."/>
            <person name="Rogers J."/>
            <person name="Rogov P."/>
            <person name="Rutman M."/>
            <person name="Schupbach R."/>
            <person name="Seaman C."/>
            <person name="Settipalli S."/>
            <person name="Sharpe T."/>
            <person name="Sheridan J."/>
            <person name="Sherpa N."/>
            <person name="Shi J."/>
            <person name="Smirnov S."/>
            <person name="Smith C."/>
            <person name="Sougnez C."/>
            <person name="Spencer B."/>
            <person name="Stalker J."/>
            <person name="Stange-thomann N."/>
            <person name="Stavropoulos S."/>
            <person name="Stetson K."/>
            <person name="Stone C."/>
            <person name="Stone S."/>
            <person name="Stubbs M."/>
            <person name="Talamas J."/>
            <person name="Tchuinga P."/>
            <person name="Tenzing P."/>
            <person name="Tesfaye S."/>
            <person name="Theodore J."/>
            <person name="Thoulutsang Y."/>
            <person name="Topham K."/>
            <person name="Towey S."/>
            <person name="Tsamla T."/>
            <person name="Tsomo N."/>
            <person name="Vallee D."/>
            <person name="Vassiliev H."/>
            <person name="Venkataraman V."/>
            <person name="Vinson J."/>
            <person name="Vo A."/>
            <person name="Wade C."/>
            <person name="Wang S."/>
            <person name="Wangchuk T."/>
            <person name="Wangdi T."/>
            <person name="Whittaker C."/>
            <person name="Wilkinson J."/>
            <person name="Wu Y."/>
            <person name="Wyman D."/>
            <person name="Yadav S."/>
            <person name="Yang S."/>
            <person name="Yang X."/>
            <person name="Yeager S."/>
            <person name="Yee E."/>
            <person name="Young G."/>
            <person name="Zainoun J."/>
            <person name="Zembeck L."/>
            <person name="Zimmer A."/>
            <person name="Zody M."/>
            <person name="Lander E."/>
        </authorList>
    </citation>
    <scope>NUCLEOTIDE SEQUENCE [LARGE SCALE GENOMIC DNA]</scope>
</reference>
<dbReference type="GeneTree" id="ENSGT00910000144630"/>
<evidence type="ECO:0000313" key="3">
    <source>
        <dbReference type="Proteomes" id="UP000007875"/>
    </source>
</evidence>
<dbReference type="Proteomes" id="UP000007875">
    <property type="component" value="Unassembled WGS sequence"/>
</dbReference>
<dbReference type="Ensembl" id="ENSCSAVT00000017263.1">
    <property type="protein sequence ID" value="ENSCSAVP00000017080.1"/>
    <property type="gene ID" value="ENSCSAVG00000010041.1"/>
</dbReference>
<keyword evidence="3" id="KW-1185">Reference proteome</keyword>
<feature type="compositionally biased region" description="Basic and acidic residues" evidence="1">
    <location>
        <begin position="1"/>
        <end position="17"/>
    </location>
</feature>